<organism evidence="2 3">
    <name type="scientific">Ditylenchus destructor</name>
    <dbReference type="NCBI Taxonomy" id="166010"/>
    <lineage>
        <taxon>Eukaryota</taxon>
        <taxon>Metazoa</taxon>
        <taxon>Ecdysozoa</taxon>
        <taxon>Nematoda</taxon>
        <taxon>Chromadorea</taxon>
        <taxon>Rhabditida</taxon>
        <taxon>Tylenchina</taxon>
        <taxon>Tylenchomorpha</taxon>
        <taxon>Sphaerularioidea</taxon>
        <taxon>Anguinidae</taxon>
        <taxon>Anguininae</taxon>
        <taxon>Ditylenchus</taxon>
    </lineage>
</organism>
<name>A0AAD4MSQ2_9BILA</name>
<dbReference type="InterPro" id="IPR019420">
    <property type="entry name" value="7TM_GPCR_serpentine_rcpt_Srbc"/>
</dbReference>
<feature type="transmembrane region" description="Helical" evidence="1">
    <location>
        <begin position="68"/>
        <end position="90"/>
    </location>
</feature>
<dbReference type="AlphaFoldDB" id="A0AAD4MSQ2"/>
<evidence type="ECO:0000313" key="2">
    <source>
        <dbReference type="EMBL" id="KAI1703681.1"/>
    </source>
</evidence>
<protein>
    <submittedName>
        <fullName evidence="2">Serpentine type 7TM GPCR chemoreceptor srbc domain-containing protein</fullName>
    </submittedName>
</protein>
<evidence type="ECO:0000256" key="1">
    <source>
        <dbReference type="SAM" id="Phobius"/>
    </source>
</evidence>
<keyword evidence="1" id="KW-0472">Membrane</keyword>
<dbReference type="Pfam" id="PF10316">
    <property type="entry name" value="7TM_GPCR_Srbc"/>
    <property type="match status" value="1"/>
</dbReference>
<feature type="transmembrane region" description="Helical" evidence="1">
    <location>
        <begin position="157"/>
        <end position="183"/>
    </location>
</feature>
<keyword evidence="1" id="KW-1133">Transmembrane helix</keyword>
<feature type="transmembrane region" description="Helical" evidence="1">
    <location>
        <begin position="111"/>
        <end position="133"/>
    </location>
</feature>
<feature type="transmembrane region" description="Helical" evidence="1">
    <location>
        <begin position="28"/>
        <end position="48"/>
    </location>
</feature>
<dbReference type="EMBL" id="JAKKPZ010000078">
    <property type="protein sequence ID" value="KAI1703681.1"/>
    <property type="molecule type" value="Genomic_DNA"/>
</dbReference>
<keyword evidence="3" id="KW-1185">Reference proteome</keyword>
<reference evidence="2" key="1">
    <citation type="submission" date="2022-01" db="EMBL/GenBank/DDBJ databases">
        <title>Genome Sequence Resource for Two Populations of Ditylenchus destructor, the Migratory Endoparasitic Phytonematode.</title>
        <authorList>
            <person name="Zhang H."/>
            <person name="Lin R."/>
            <person name="Xie B."/>
        </authorList>
    </citation>
    <scope>NUCLEOTIDE SEQUENCE</scope>
    <source>
        <strain evidence="2">BazhouSP</strain>
    </source>
</reference>
<comment type="caution">
    <text evidence="2">The sequence shown here is derived from an EMBL/GenBank/DDBJ whole genome shotgun (WGS) entry which is preliminary data.</text>
</comment>
<gene>
    <name evidence="2" type="ORF">DdX_14733</name>
</gene>
<proteinExistence type="predicted"/>
<keyword evidence="1" id="KW-0812">Transmembrane</keyword>
<feature type="transmembrane region" description="Helical" evidence="1">
    <location>
        <begin position="204"/>
        <end position="221"/>
    </location>
</feature>
<accession>A0AAD4MSQ2</accession>
<sequence>MDTNFSNYQLLFIVQLQQISGIPPSTYLGQYTLVLTGLDSAICGLYYVKIFLKRKSSAISGVHADPYALFWTSIPSFSLSPCIPVAVFFLTLERISYIISPLLHLHQKRKWALTIVAVISIVLCYCSNFVALYQELPLLPEAAKCSVVTCVFLKTGLAFFTTTKTCVSALNFVAGLIFLYKFWQTTRRIQLSPQNSASMSRRRTNKVALFVICLDFFLNFLPQLSSLFLLKVFGVSLASFLGSYNFVFQSIDIVVSSMIYSSSIKKNNLASSATTKVQSLARPVAVPVCAGWASVEHPYCSSRDTHRVLQWKSFTVFAGMALIQASPADVPTAGQAPLEKVLDALLDVVENVLLGNDTVPSDAEKGVIQVLIGSLEPVLALINIPEANTVSQMVQELLISLVTILIKLLRALLTVRPGGEAAVLTQVIRIVVGAIRALLAIPGAVQGLPLVPLDLSAVTNSVQVSANRRPLFPVLSSCAHSFPRWKDNNECAQLEPAENSGRRFALTRKHR</sequence>
<evidence type="ECO:0000313" key="3">
    <source>
        <dbReference type="Proteomes" id="UP001201812"/>
    </source>
</evidence>
<dbReference type="Proteomes" id="UP001201812">
    <property type="component" value="Unassembled WGS sequence"/>
</dbReference>